<gene>
    <name evidence="1" type="ORF">DYB32_008530</name>
</gene>
<protein>
    <recommendedName>
        <fullName evidence="3">Peptidase A2 domain-containing protein</fullName>
    </recommendedName>
</protein>
<sequence>MDNFMLFESQMLVAEKKQDTVPPRQYGDKATRYMPTKNRDGVATTRASTTNSVAALSEKGCLKCGSDEHWVLRSSKRDDAKRKIIGAAVDIQDALVIDCPCTVACDVNGVTALALLDNGAVQSVVSPTFLARGESVGSFALAVRQLDRSIEFGCFMEAMKLAVDREVTFDTAAGTLVLANLKCWVAAMPLQDG</sequence>
<evidence type="ECO:0008006" key="3">
    <source>
        <dbReference type="Google" id="ProtNLM"/>
    </source>
</evidence>
<evidence type="ECO:0000313" key="1">
    <source>
        <dbReference type="EMBL" id="RHY25079.1"/>
    </source>
</evidence>
<dbReference type="AlphaFoldDB" id="A0A418ALB3"/>
<proteinExistence type="predicted"/>
<name>A0A418ALB3_9STRA</name>
<evidence type="ECO:0000313" key="2">
    <source>
        <dbReference type="Proteomes" id="UP000285060"/>
    </source>
</evidence>
<organism evidence="1 2">
    <name type="scientific">Aphanomyces invadans</name>
    <dbReference type="NCBI Taxonomy" id="157072"/>
    <lineage>
        <taxon>Eukaryota</taxon>
        <taxon>Sar</taxon>
        <taxon>Stramenopiles</taxon>
        <taxon>Oomycota</taxon>
        <taxon>Saprolegniomycetes</taxon>
        <taxon>Saprolegniales</taxon>
        <taxon>Verrucalvaceae</taxon>
        <taxon>Aphanomyces</taxon>
    </lineage>
</organism>
<dbReference type="EMBL" id="QUSY01001405">
    <property type="protein sequence ID" value="RHY25079.1"/>
    <property type="molecule type" value="Genomic_DNA"/>
</dbReference>
<accession>A0A418ALB3</accession>
<dbReference type="VEuPathDB" id="FungiDB:H310_13369"/>
<dbReference type="Proteomes" id="UP000285060">
    <property type="component" value="Unassembled WGS sequence"/>
</dbReference>
<reference evidence="1 2" key="1">
    <citation type="submission" date="2018-08" db="EMBL/GenBank/DDBJ databases">
        <title>Aphanomyces genome sequencing and annotation.</title>
        <authorList>
            <person name="Minardi D."/>
            <person name="Oidtmann B."/>
            <person name="Van Der Giezen M."/>
            <person name="Studholme D.J."/>
        </authorList>
    </citation>
    <scope>NUCLEOTIDE SEQUENCE [LARGE SCALE GENOMIC DNA]</scope>
    <source>
        <strain evidence="1 2">NJM0002</strain>
    </source>
</reference>
<keyword evidence="2" id="KW-1185">Reference proteome</keyword>
<comment type="caution">
    <text evidence="1">The sequence shown here is derived from an EMBL/GenBank/DDBJ whole genome shotgun (WGS) entry which is preliminary data.</text>
</comment>